<dbReference type="Gene3D" id="3.30.2310.20">
    <property type="entry name" value="RelE-like"/>
    <property type="match status" value="1"/>
</dbReference>
<organism evidence="2">
    <name type="scientific">hydrothermal vent metagenome</name>
    <dbReference type="NCBI Taxonomy" id="652676"/>
    <lineage>
        <taxon>unclassified sequences</taxon>
        <taxon>metagenomes</taxon>
        <taxon>ecological metagenomes</taxon>
    </lineage>
</organism>
<reference evidence="2" key="1">
    <citation type="submission" date="2018-06" db="EMBL/GenBank/DDBJ databases">
        <authorList>
            <person name="Zhirakovskaya E."/>
        </authorList>
    </citation>
    <scope>NUCLEOTIDE SEQUENCE</scope>
</reference>
<evidence type="ECO:0008006" key="3">
    <source>
        <dbReference type="Google" id="ProtNLM"/>
    </source>
</evidence>
<dbReference type="InterPro" id="IPR035093">
    <property type="entry name" value="RelE/ParE_toxin_dom_sf"/>
</dbReference>
<sequence length="52" mass="6350">MVYKLSKKADEDFKNIYKYTYENHGEHQADKYTQSLEDCFLLISENQYYWSA</sequence>
<accession>A0A3B0YXT0</accession>
<proteinExistence type="predicted"/>
<dbReference type="AlphaFoldDB" id="A0A3B0YXT0"/>
<dbReference type="Pfam" id="PF05016">
    <property type="entry name" value="ParE_toxin"/>
    <property type="match status" value="1"/>
</dbReference>
<evidence type="ECO:0000256" key="1">
    <source>
        <dbReference type="ARBA" id="ARBA00022649"/>
    </source>
</evidence>
<name>A0A3B0YXT0_9ZZZZ</name>
<evidence type="ECO:0000313" key="2">
    <source>
        <dbReference type="EMBL" id="VAW85858.1"/>
    </source>
</evidence>
<keyword evidence="1" id="KW-1277">Toxin-antitoxin system</keyword>
<dbReference type="EMBL" id="UOFO01000082">
    <property type="protein sequence ID" value="VAW85858.1"/>
    <property type="molecule type" value="Genomic_DNA"/>
</dbReference>
<gene>
    <name evidence="2" type="ORF">MNBD_GAMMA16-1839</name>
</gene>
<protein>
    <recommendedName>
        <fullName evidence="3">Type II toxin-antitoxin system RelE/ParE family toxin</fullName>
    </recommendedName>
</protein>
<dbReference type="InterPro" id="IPR007712">
    <property type="entry name" value="RelE/ParE_toxin"/>
</dbReference>